<evidence type="ECO:0000256" key="2">
    <source>
        <dbReference type="ARBA" id="ARBA00022723"/>
    </source>
</evidence>
<dbReference type="Gene3D" id="3.20.20.70">
    <property type="entry name" value="Aldolase class I"/>
    <property type="match status" value="1"/>
</dbReference>
<name>A0ABR6WVD1_9FIRM</name>
<comment type="caution">
    <text evidence="6">The sequence shown here is derived from an EMBL/GenBank/DDBJ whole genome shotgun (WGS) entry which is preliminary data.</text>
</comment>
<dbReference type="Proteomes" id="UP000603234">
    <property type="component" value="Unassembled WGS sequence"/>
</dbReference>
<dbReference type="PANTHER" id="PTHR43726">
    <property type="entry name" value="3-METHYLORNITHINE SYNTHASE"/>
    <property type="match status" value="1"/>
</dbReference>
<dbReference type="InterPro" id="IPR058240">
    <property type="entry name" value="rSAM_sf"/>
</dbReference>
<dbReference type="Pfam" id="PF04055">
    <property type="entry name" value="Radical_SAM"/>
    <property type="match status" value="1"/>
</dbReference>
<sequence>MKKIDEILEKALAEKKLNFEEVVFLLSQRDKDEIKRIHEAARMLRTRYFDNRIFAYGFVYFSTFCHNECTFCFYRYSNAQSLRYRKNRDEIIDLSKALAESGVHLIDLTMGEDDLFLTNPDYFLEMVKAVKESTGLPVMISPGKVSEQLLDKFMDAGVSWYALYQETYNRELYRKMRLNQDFDQRMNKKRKARAKGFLLEEGLLTGIGDTIEDRATAMLEMGSLGVSQVRTMTFVPQKGTPLENLTPTDSRNELLNISVLRLLYPDKLIPASLDVEGLIGLADRLMAGANVVTSIIPPQEGLAGVSQSSLDIDDGSRSLPKIMPTLEACGLTLATTAEYEAFLEQEKAKQDCEKLEQGAS</sequence>
<evidence type="ECO:0000259" key="5">
    <source>
        <dbReference type="PROSITE" id="PS51918"/>
    </source>
</evidence>
<reference evidence="6 7" key="1">
    <citation type="journal article" date="2020" name="mSystems">
        <title>Defining Genomic and Predicted Metabolic Features of the Acetobacterium Genus.</title>
        <authorList>
            <person name="Ross D.E."/>
            <person name="Marshall C.W."/>
            <person name="Gulliver D."/>
            <person name="May H.D."/>
            <person name="Norman R.S."/>
        </authorList>
    </citation>
    <scope>NUCLEOTIDE SEQUENCE [LARGE SCALE GENOMIC DNA]</scope>
    <source>
        <strain evidence="6 7">DSM 8238</strain>
    </source>
</reference>
<dbReference type="NCBIfam" id="TIGR03910">
    <property type="entry name" value="pyrrolys_PylB"/>
    <property type="match status" value="1"/>
</dbReference>
<dbReference type="PIRSF" id="PIRSF004762">
    <property type="entry name" value="CHP00423"/>
    <property type="match status" value="1"/>
</dbReference>
<dbReference type="EMBL" id="WJBC01000008">
    <property type="protein sequence ID" value="MBC3804181.1"/>
    <property type="molecule type" value="Genomic_DNA"/>
</dbReference>
<evidence type="ECO:0000313" key="6">
    <source>
        <dbReference type="EMBL" id="MBC3804181.1"/>
    </source>
</evidence>
<evidence type="ECO:0000256" key="1">
    <source>
        <dbReference type="ARBA" id="ARBA00022691"/>
    </source>
</evidence>
<dbReference type="SFLD" id="SFLDG01280">
    <property type="entry name" value="HydE/PylB-like"/>
    <property type="match status" value="1"/>
</dbReference>
<dbReference type="SFLD" id="SFLDF00349">
    <property type="entry name" value="3-methylornithine_synthase_(Py"/>
    <property type="match status" value="1"/>
</dbReference>
<organism evidence="6 7">
    <name type="scientific">Acetobacterium fimetarium</name>
    <dbReference type="NCBI Taxonomy" id="52691"/>
    <lineage>
        <taxon>Bacteria</taxon>
        <taxon>Bacillati</taxon>
        <taxon>Bacillota</taxon>
        <taxon>Clostridia</taxon>
        <taxon>Eubacteriales</taxon>
        <taxon>Eubacteriaceae</taxon>
        <taxon>Acetobacterium</taxon>
    </lineage>
</organism>
<keyword evidence="4" id="KW-0411">Iron-sulfur</keyword>
<dbReference type="PANTHER" id="PTHR43726:SF1">
    <property type="entry name" value="BIOTIN SYNTHASE"/>
    <property type="match status" value="1"/>
</dbReference>
<evidence type="ECO:0000256" key="3">
    <source>
        <dbReference type="ARBA" id="ARBA00023004"/>
    </source>
</evidence>
<evidence type="ECO:0000313" key="7">
    <source>
        <dbReference type="Proteomes" id="UP000603234"/>
    </source>
</evidence>
<feature type="domain" description="Radical SAM core" evidence="5">
    <location>
        <begin position="51"/>
        <end position="274"/>
    </location>
</feature>
<dbReference type="InterPro" id="IPR007197">
    <property type="entry name" value="rSAM"/>
</dbReference>
<keyword evidence="1" id="KW-0949">S-adenosyl-L-methionine</keyword>
<proteinExistence type="predicted"/>
<dbReference type="SFLD" id="SFLDG01060">
    <property type="entry name" value="BATS_domain_containing"/>
    <property type="match status" value="1"/>
</dbReference>
<dbReference type="CDD" id="cd01335">
    <property type="entry name" value="Radical_SAM"/>
    <property type="match status" value="1"/>
</dbReference>
<keyword evidence="2" id="KW-0479">Metal-binding</keyword>
<gene>
    <name evidence="6" type="primary">pylB</name>
    <name evidence="6" type="ORF">GH808_06995</name>
</gene>
<evidence type="ECO:0000256" key="4">
    <source>
        <dbReference type="ARBA" id="ARBA00023014"/>
    </source>
</evidence>
<keyword evidence="3" id="KW-0408">Iron</keyword>
<dbReference type="InterPro" id="IPR023891">
    <property type="entry name" value="Pyrrolys_PylB"/>
</dbReference>
<dbReference type="InterPro" id="IPR006638">
    <property type="entry name" value="Elp3/MiaA/NifB-like_rSAM"/>
</dbReference>
<dbReference type="SMART" id="SM00729">
    <property type="entry name" value="Elp3"/>
    <property type="match status" value="1"/>
</dbReference>
<dbReference type="SFLD" id="SFLDS00029">
    <property type="entry name" value="Radical_SAM"/>
    <property type="match status" value="1"/>
</dbReference>
<dbReference type="InterPro" id="IPR034422">
    <property type="entry name" value="HydE/PylB-like"/>
</dbReference>
<dbReference type="InterPro" id="IPR013785">
    <property type="entry name" value="Aldolase_TIM"/>
</dbReference>
<accession>A0ABR6WVD1</accession>
<dbReference type="SUPFAM" id="SSF102114">
    <property type="entry name" value="Radical SAM enzymes"/>
    <property type="match status" value="1"/>
</dbReference>
<keyword evidence="7" id="KW-1185">Reference proteome</keyword>
<dbReference type="RefSeq" id="WP_186842068.1">
    <property type="nucleotide sequence ID" value="NZ_WJBC01000008.1"/>
</dbReference>
<dbReference type="PROSITE" id="PS51918">
    <property type="entry name" value="RADICAL_SAM"/>
    <property type="match status" value="1"/>
</dbReference>
<protein>
    <submittedName>
        <fullName evidence="6">Methylornithine synthase PylB</fullName>
    </submittedName>
</protein>